<dbReference type="Pfam" id="PF02932">
    <property type="entry name" value="Neur_chan_memb"/>
    <property type="match status" value="1"/>
</dbReference>
<feature type="transmembrane region" description="Helical" evidence="5">
    <location>
        <begin position="317"/>
        <end position="339"/>
    </location>
</feature>
<dbReference type="OrthoDB" id="192269at2759"/>
<evidence type="ECO:0000256" key="4">
    <source>
        <dbReference type="ARBA" id="ARBA00023136"/>
    </source>
</evidence>
<feature type="transmembrane region" description="Helical" evidence="5">
    <location>
        <begin position="383"/>
        <end position="403"/>
    </location>
</feature>
<dbReference type="PANTHER" id="PTHR18945">
    <property type="entry name" value="NEUROTRANSMITTER GATED ION CHANNEL"/>
    <property type="match status" value="1"/>
</dbReference>
<reference evidence="8" key="1">
    <citation type="submission" date="2020-06" db="EMBL/GenBank/DDBJ databases">
        <authorList>
            <consortium name="Plant Systems Biology data submission"/>
        </authorList>
    </citation>
    <scope>NUCLEOTIDE SEQUENCE</scope>
    <source>
        <strain evidence="8">D6</strain>
    </source>
</reference>
<evidence type="ECO:0000313" key="9">
    <source>
        <dbReference type="Proteomes" id="UP001153069"/>
    </source>
</evidence>
<feature type="domain" description="Neurotransmitter-gated ion-channel ligand-binding" evidence="6">
    <location>
        <begin position="107"/>
        <end position="258"/>
    </location>
</feature>
<dbReference type="SUPFAM" id="SSF90112">
    <property type="entry name" value="Neurotransmitter-gated ion-channel transmembrane pore"/>
    <property type="match status" value="1"/>
</dbReference>
<keyword evidence="2 5" id="KW-0812">Transmembrane</keyword>
<dbReference type="Gene3D" id="2.70.170.10">
    <property type="entry name" value="Neurotransmitter-gated ion-channel ligand-binding domain"/>
    <property type="match status" value="1"/>
</dbReference>
<dbReference type="InterPro" id="IPR036719">
    <property type="entry name" value="Neuro-gated_channel_TM_sf"/>
</dbReference>
<dbReference type="SUPFAM" id="SSF63712">
    <property type="entry name" value="Nicotinic receptor ligand binding domain-like"/>
    <property type="match status" value="1"/>
</dbReference>
<name>A0A9N8DWB0_9STRA</name>
<sequence length="608" mass="69148">MSADIHKHNSRLQATSITIPSDFVFGKVRSLQEYNSTMCSICRDARVVADRVPDYPVGEGLPPNVTCGEWEYIAQTSMTAEACESEGIRSFYWQCCDGGVPFYKCESNIRKKLLEDYDPAVPPILSAQTPLNVSVTVEVFAVEKIDVQGGTAKILCSVYLEWKDERLKWEQEDETCAGYVSMYAGADREKTEVWVPDIDLLNQVEGMQTLPDTAALVFSDGTVHWSRNGGITAFCQFAGLSQIPFDVLGCQFIVGPYVRRDPSLISYQLFNGTGLLQGKFEPTFNEYLPVPELSESGTAFDGVVLYFNLFYRRSQKYYVNNLLIPTIILTYVSMGTFLLDLRVGERLSYGMALTLVVVAQQIATGGSIPISNERLWIDKFIGWSFYWVIVGLVESVIIGYIYFLREDKAAQLSPEGGNRIYDGMRESVFAAQPPAHNHQEEDNKNRVRQNMDFSSSTNWSSPHLREGEVDCDNYASHLEERKTRPTIASKTIPQQEQSTGEIDGQRRFTTFKQQLGKNQSQRSLGETTSGQWYPKEEKREYGMWKFVYTVSLRKIDRFFFFFTLVTYTLFVIAMFVSRPYWGQNLKNVWLHQGDTSWDSEVEIRGTGQ</sequence>
<dbReference type="Pfam" id="PF02931">
    <property type="entry name" value="Neur_chan_LBD"/>
    <property type="match status" value="1"/>
</dbReference>
<dbReference type="InterPro" id="IPR006202">
    <property type="entry name" value="Neur_chan_lig-bd"/>
</dbReference>
<evidence type="ECO:0000259" key="7">
    <source>
        <dbReference type="Pfam" id="PF02932"/>
    </source>
</evidence>
<dbReference type="Gene3D" id="1.20.58.390">
    <property type="entry name" value="Neurotransmitter-gated ion-channel transmembrane domain"/>
    <property type="match status" value="1"/>
</dbReference>
<keyword evidence="3 5" id="KW-1133">Transmembrane helix</keyword>
<evidence type="ECO:0000256" key="1">
    <source>
        <dbReference type="ARBA" id="ARBA00004141"/>
    </source>
</evidence>
<dbReference type="InterPro" id="IPR006029">
    <property type="entry name" value="Neurotrans-gated_channel_TM"/>
</dbReference>
<dbReference type="InterPro" id="IPR036734">
    <property type="entry name" value="Neur_chan_lig-bd_sf"/>
</dbReference>
<dbReference type="GO" id="GO:0005230">
    <property type="term" value="F:extracellular ligand-gated monoatomic ion channel activity"/>
    <property type="evidence" value="ECO:0007669"/>
    <property type="project" value="InterPro"/>
</dbReference>
<dbReference type="EMBL" id="CAICTM010000399">
    <property type="protein sequence ID" value="CAB9509679.1"/>
    <property type="molecule type" value="Genomic_DNA"/>
</dbReference>
<dbReference type="InterPro" id="IPR038050">
    <property type="entry name" value="Neuro_actylchol_rec"/>
</dbReference>
<dbReference type="Proteomes" id="UP001153069">
    <property type="component" value="Unassembled WGS sequence"/>
</dbReference>
<feature type="transmembrane region" description="Helical" evidence="5">
    <location>
        <begin position="558"/>
        <end position="581"/>
    </location>
</feature>
<organism evidence="8 9">
    <name type="scientific">Seminavis robusta</name>
    <dbReference type="NCBI Taxonomy" id="568900"/>
    <lineage>
        <taxon>Eukaryota</taxon>
        <taxon>Sar</taxon>
        <taxon>Stramenopiles</taxon>
        <taxon>Ochrophyta</taxon>
        <taxon>Bacillariophyta</taxon>
        <taxon>Bacillariophyceae</taxon>
        <taxon>Bacillariophycidae</taxon>
        <taxon>Naviculales</taxon>
        <taxon>Naviculaceae</taxon>
        <taxon>Seminavis</taxon>
    </lineage>
</organism>
<keyword evidence="9" id="KW-1185">Reference proteome</keyword>
<dbReference type="InterPro" id="IPR006201">
    <property type="entry name" value="Neur_channel"/>
</dbReference>
<gene>
    <name evidence="8" type="ORF">SEMRO_400_G135090.1</name>
</gene>
<keyword evidence="8" id="KW-0675">Receptor</keyword>
<keyword evidence="4 5" id="KW-0472">Membrane</keyword>
<accession>A0A9N8DWB0</accession>
<dbReference type="GO" id="GO:0004888">
    <property type="term" value="F:transmembrane signaling receptor activity"/>
    <property type="evidence" value="ECO:0007669"/>
    <property type="project" value="InterPro"/>
</dbReference>
<feature type="domain" description="Neurotransmitter-gated ion-channel transmembrane" evidence="7">
    <location>
        <begin position="322"/>
        <end position="575"/>
    </location>
</feature>
<comment type="subcellular location">
    <subcellularLocation>
        <location evidence="1">Membrane</location>
        <topology evidence="1">Multi-pass membrane protein</topology>
    </subcellularLocation>
</comment>
<evidence type="ECO:0000313" key="8">
    <source>
        <dbReference type="EMBL" id="CAB9509679.1"/>
    </source>
</evidence>
<protein>
    <submittedName>
        <fullName evidence="8">Receptor subunit alpha-type acr-16</fullName>
    </submittedName>
</protein>
<proteinExistence type="predicted"/>
<evidence type="ECO:0000259" key="6">
    <source>
        <dbReference type="Pfam" id="PF02931"/>
    </source>
</evidence>
<evidence type="ECO:0000256" key="5">
    <source>
        <dbReference type="SAM" id="Phobius"/>
    </source>
</evidence>
<evidence type="ECO:0000256" key="3">
    <source>
        <dbReference type="ARBA" id="ARBA00022989"/>
    </source>
</evidence>
<evidence type="ECO:0000256" key="2">
    <source>
        <dbReference type="ARBA" id="ARBA00022692"/>
    </source>
</evidence>
<dbReference type="GO" id="GO:0016020">
    <property type="term" value="C:membrane"/>
    <property type="evidence" value="ECO:0007669"/>
    <property type="project" value="UniProtKB-SubCell"/>
</dbReference>
<comment type="caution">
    <text evidence="8">The sequence shown here is derived from an EMBL/GenBank/DDBJ whole genome shotgun (WGS) entry which is preliminary data.</text>
</comment>
<dbReference type="AlphaFoldDB" id="A0A9N8DWB0"/>